<dbReference type="Gene3D" id="2.10.109.10">
    <property type="entry name" value="Umud Fragment, subunit A"/>
    <property type="match status" value="1"/>
</dbReference>
<comment type="caution">
    <text evidence="9">The sequence shown here is derived from an EMBL/GenBank/DDBJ whole genome shotgun (WGS) entry which is preliminary data.</text>
</comment>
<feature type="domain" description="Peptidase S26" evidence="8">
    <location>
        <begin position="4"/>
        <end position="182"/>
    </location>
</feature>
<dbReference type="GO" id="GO:0009003">
    <property type="term" value="F:signal peptidase activity"/>
    <property type="evidence" value="ECO:0007669"/>
    <property type="project" value="UniProtKB-EC"/>
</dbReference>
<dbReference type="InterPro" id="IPR019757">
    <property type="entry name" value="Pept_S26A_signal_pept_1_Lys-AS"/>
</dbReference>
<dbReference type="InterPro" id="IPR019533">
    <property type="entry name" value="Peptidase_S26"/>
</dbReference>
<dbReference type="PROSITE" id="PS00760">
    <property type="entry name" value="SPASE_I_2"/>
    <property type="match status" value="1"/>
</dbReference>
<proteinExistence type="inferred from homology"/>
<evidence type="ECO:0000313" key="9">
    <source>
        <dbReference type="EMBL" id="KPD24168.1"/>
    </source>
</evidence>
<evidence type="ECO:0000256" key="1">
    <source>
        <dbReference type="ARBA" id="ARBA00000677"/>
    </source>
</evidence>
<dbReference type="SUPFAM" id="SSF51306">
    <property type="entry name" value="LexA/Signal peptidase"/>
    <property type="match status" value="1"/>
</dbReference>
<feature type="active site" evidence="6">
    <location>
        <position position="72"/>
    </location>
</feature>
<evidence type="ECO:0000313" key="10">
    <source>
        <dbReference type="Proteomes" id="UP000053030"/>
    </source>
</evidence>
<dbReference type="PANTHER" id="PTHR43390">
    <property type="entry name" value="SIGNAL PEPTIDASE I"/>
    <property type="match status" value="1"/>
</dbReference>
<keyword evidence="7" id="KW-0645">Protease</keyword>
<gene>
    <name evidence="9" type="ORF">AFK76_06075</name>
</gene>
<dbReference type="GO" id="GO:0004252">
    <property type="term" value="F:serine-type endopeptidase activity"/>
    <property type="evidence" value="ECO:0007669"/>
    <property type="project" value="InterPro"/>
</dbReference>
<dbReference type="Proteomes" id="UP000053030">
    <property type="component" value="Unassembled WGS sequence"/>
</dbReference>
<feature type="active site" evidence="6">
    <location>
        <position position="18"/>
    </location>
</feature>
<protein>
    <recommendedName>
        <fullName evidence="4 7">Signal peptidase I</fullName>
        <ecNumber evidence="3 7">3.4.21.89</ecNumber>
    </recommendedName>
</protein>
<evidence type="ECO:0000256" key="7">
    <source>
        <dbReference type="RuleBase" id="RU362042"/>
    </source>
</evidence>
<dbReference type="GO" id="GO:0006465">
    <property type="term" value="P:signal peptide processing"/>
    <property type="evidence" value="ECO:0007669"/>
    <property type="project" value="InterPro"/>
</dbReference>
<sequence length="191" mass="21484">MLGLCSAYVRAFTVAGPSMSPTLFYGDLVLSNHAAYDFRLPYMDKVLIEVSDPQRGDVITYFDVSKNVIAIKRIIGVPGDTVQMKNNTLYVNGAEATQRIVSQEIFDDIFLRDTPEQLVVKETLGGAEHLITYTPENSPVRSFEEITVTEGNYFILGDHRDNSADSRYIGFIPRDQIKGRVFRGMRTLDSF</sequence>
<keyword evidence="10" id="KW-1185">Reference proteome</keyword>
<comment type="subcellular location">
    <subcellularLocation>
        <location evidence="7">Membrane</location>
        <topology evidence="7">Multi-pass membrane protein</topology>
    </subcellularLocation>
</comment>
<dbReference type="EMBL" id="LHSG01000004">
    <property type="protein sequence ID" value="KPD24168.1"/>
    <property type="molecule type" value="Genomic_DNA"/>
</dbReference>
<dbReference type="AlphaFoldDB" id="A0A837NGE7"/>
<evidence type="ECO:0000256" key="5">
    <source>
        <dbReference type="ARBA" id="ARBA00022801"/>
    </source>
</evidence>
<evidence type="ECO:0000256" key="2">
    <source>
        <dbReference type="ARBA" id="ARBA00009370"/>
    </source>
</evidence>
<comment type="similarity">
    <text evidence="2 7">Belongs to the peptidase S26 family.</text>
</comment>
<evidence type="ECO:0000259" key="8">
    <source>
        <dbReference type="Pfam" id="PF10502"/>
    </source>
</evidence>
<dbReference type="InterPro" id="IPR036286">
    <property type="entry name" value="LexA/Signal_pep-like_sf"/>
</dbReference>
<organism evidence="9 10">
    <name type="scientific">Idiomarina zobellii</name>
    <dbReference type="NCBI Taxonomy" id="86103"/>
    <lineage>
        <taxon>Bacteria</taxon>
        <taxon>Pseudomonadati</taxon>
        <taxon>Pseudomonadota</taxon>
        <taxon>Gammaproteobacteria</taxon>
        <taxon>Alteromonadales</taxon>
        <taxon>Idiomarinaceae</taxon>
        <taxon>Idiomarina</taxon>
    </lineage>
</organism>
<comment type="catalytic activity">
    <reaction evidence="1 7">
        <text>Cleavage of hydrophobic, N-terminal signal or leader sequences from secreted and periplasmic proteins.</text>
        <dbReference type="EC" id="3.4.21.89"/>
    </reaction>
</comment>
<dbReference type="InterPro" id="IPR019758">
    <property type="entry name" value="Pept_S26A_signal_pept_1_CS"/>
</dbReference>
<dbReference type="PROSITE" id="PS00761">
    <property type="entry name" value="SPASE_I_3"/>
    <property type="match status" value="1"/>
</dbReference>
<dbReference type="EC" id="3.4.21.89" evidence="3 7"/>
<dbReference type="PRINTS" id="PR00727">
    <property type="entry name" value="LEADERPTASE"/>
</dbReference>
<dbReference type="Pfam" id="PF10502">
    <property type="entry name" value="Peptidase_S26"/>
    <property type="match status" value="1"/>
</dbReference>
<dbReference type="CDD" id="cd06530">
    <property type="entry name" value="S26_SPase_I"/>
    <property type="match status" value="1"/>
</dbReference>
<name>A0A837NGE7_9GAMM</name>
<keyword evidence="5 7" id="KW-0378">Hydrolase</keyword>
<evidence type="ECO:0000256" key="6">
    <source>
        <dbReference type="PIRSR" id="PIRSR600223-1"/>
    </source>
</evidence>
<dbReference type="PANTHER" id="PTHR43390:SF1">
    <property type="entry name" value="CHLOROPLAST PROCESSING PEPTIDASE"/>
    <property type="match status" value="1"/>
</dbReference>
<dbReference type="NCBIfam" id="TIGR02227">
    <property type="entry name" value="sigpep_I_bact"/>
    <property type="match status" value="1"/>
</dbReference>
<reference evidence="9 10" key="1">
    <citation type="submission" date="2015-08" db="EMBL/GenBank/DDBJ databases">
        <title>Genome sequencing and assembly of the deep-sea bacterium Idiomarina zobellii.</title>
        <authorList>
            <person name="Mithoefer S.D."/>
            <person name="Rheaume B.A."/>
            <person name="MacLea K.S."/>
        </authorList>
    </citation>
    <scope>NUCLEOTIDE SEQUENCE [LARGE SCALE GENOMIC DNA]</scope>
    <source>
        <strain evidence="9 10">KMM 231</strain>
    </source>
</reference>
<accession>A0A837NGE7</accession>
<dbReference type="GO" id="GO:0016020">
    <property type="term" value="C:membrane"/>
    <property type="evidence" value="ECO:0007669"/>
    <property type="project" value="UniProtKB-SubCell"/>
</dbReference>
<evidence type="ECO:0000256" key="4">
    <source>
        <dbReference type="ARBA" id="ARBA00019232"/>
    </source>
</evidence>
<evidence type="ECO:0000256" key="3">
    <source>
        <dbReference type="ARBA" id="ARBA00013208"/>
    </source>
</evidence>
<dbReference type="InterPro" id="IPR000223">
    <property type="entry name" value="Pept_S26A_signal_pept_1"/>
</dbReference>